<name>A0A969PT59_9BACI</name>
<gene>
    <name evidence="7" type="primary">fliS</name>
    <name evidence="7" type="ORF">HCN83_05720</name>
</gene>
<accession>A0A969PT59</accession>
<evidence type="ECO:0000256" key="2">
    <source>
        <dbReference type="ARBA" id="ARBA00008787"/>
    </source>
</evidence>
<keyword evidence="7" id="KW-0969">Cilium</keyword>
<dbReference type="GO" id="GO:0071973">
    <property type="term" value="P:bacterial-type flagellum-dependent cell motility"/>
    <property type="evidence" value="ECO:0007669"/>
    <property type="project" value="TreeGrafter"/>
</dbReference>
<dbReference type="EMBL" id="JAATHJ010000006">
    <property type="protein sequence ID" value="NJP37084.1"/>
    <property type="molecule type" value="Genomic_DNA"/>
</dbReference>
<keyword evidence="7" id="KW-0282">Flagellum</keyword>
<dbReference type="GO" id="GO:0044780">
    <property type="term" value="P:bacterial-type flagellum assembly"/>
    <property type="evidence" value="ECO:0007669"/>
    <property type="project" value="InterPro"/>
</dbReference>
<evidence type="ECO:0000256" key="1">
    <source>
        <dbReference type="ARBA" id="ARBA00004514"/>
    </source>
</evidence>
<dbReference type="Pfam" id="PF02561">
    <property type="entry name" value="FliS"/>
    <property type="match status" value="1"/>
</dbReference>
<keyword evidence="7" id="KW-0966">Cell projection</keyword>
<dbReference type="AlphaFoldDB" id="A0A969PT59"/>
<dbReference type="CDD" id="cd16098">
    <property type="entry name" value="FliS"/>
    <property type="match status" value="1"/>
</dbReference>
<evidence type="ECO:0000256" key="3">
    <source>
        <dbReference type="ARBA" id="ARBA00022490"/>
    </source>
</evidence>
<keyword evidence="4 6" id="KW-1005">Bacterial flagellum biogenesis</keyword>
<dbReference type="PANTHER" id="PTHR34773:SF1">
    <property type="entry name" value="FLAGELLAR SECRETION CHAPERONE FLIS"/>
    <property type="match status" value="1"/>
</dbReference>
<sequence>MAANNPYAAYKQTSIETKSPGELTLMLYDGCLKFIRRADAAMEAGSTEDRHTNLVKAQNIIRELMVTLDQSVNVSQGMMQLYDFILAKLIDANTKNDREALAEAAGFVTDFRDTWKEVIQMDRRARHGSGGISKAAGSAYAAAGAKR</sequence>
<evidence type="ECO:0000313" key="7">
    <source>
        <dbReference type="EMBL" id="NJP37084.1"/>
    </source>
</evidence>
<proteinExistence type="inferred from homology"/>
<dbReference type="InterPro" id="IPR003713">
    <property type="entry name" value="FliS"/>
</dbReference>
<organism evidence="7 8">
    <name type="scientific">Alkalicoccus luteus</name>
    <dbReference type="NCBI Taxonomy" id="1237094"/>
    <lineage>
        <taxon>Bacteria</taxon>
        <taxon>Bacillati</taxon>
        <taxon>Bacillota</taxon>
        <taxon>Bacilli</taxon>
        <taxon>Bacillales</taxon>
        <taxon>Bacillaceae</taxon>
        <taxon>Alkalicoccus</taxon>
    </lineage>
</organism>
<keyword evidence="5" id="KW-0143">Chaperone</keyword>
<keyword evidence="3 6" id="KW-0963">Cytoplasm</keyword>
<dbReference type="NCBIfam" id="TIGR00208">
    <property type="entry name" value="fliS"/>
    <property type="match status" value="1"/>
</dbReference>
<comment type="subcellular location">
    <subcellularLocation>
        <location evidence="1 6">Cytoplasm</location>
        <location evidence="1 6">Cytosol</location>
    </subcellularLocation>
</comment>
<evidence type="ECO:0000256" key="4">
    <source>
        <dbReference type="ARBA" id="ARBA00022795"/>
    </source>
</evidence>
<dbReference type="RefSeq" id="WP_168005394.1">
    <property type="nucleotide sequence ID" value="NZ_JAATHJ010000006.1"/>
</dbReference>
<reference evidence="7 8" key="1">
    <citation type="submission" date="2020-03" db="EMBL/GenBank/DDBJ databases">
        <title>Assessment of the enzymatic potential of alkaline-tolerant lipase obtained from Bacillus luteus H11 (technogenic soil) for the bioremediation of saline soils contaminated with petroleum substances.</title>
        <authorList>
            <person name="Kalwasinska A."/>
        </authorList>
    </citation>
    <scope>NUCLEOTIDE SEQUENCE [LARGE SCALE GENOMIC DNA]</scope>
    <source>
        <strain evidence="7 8">H11</strain>
    </source>
</reference>
<dbReference type="SUPFAM" id="SSF101116">
    <property type="entry name" value="Flagellar export chaperone FliS"/>
    <property type="match status" value="1"/>
</dbReference>
<evidence type="ECO:0000313" key="8">
    <source>
        <dbReference type="Proteomes" id="UP000752012"/>
    </source>
</evidence>
<dbReference type="InterPro" id="IPR036584">
    <property type="entry name" value="FliS_sf"/>
</dbReference>
<keyword evidence="8" id="KW-1185">Reference proteome</keyword>
<dbReference type="Gene3D" id="1.20.120.340">
    <property type="entry name" value="Flagellar protein FliS"/>
    <property type="match status" value="1"/>
</dbReference>
<dbReference type="GO" id="GO:0005829">
    <property type="term" value="C:cytosol"/>
    <property type="evidence" value="ECO:0007669"/>
    <property type="project" value="UniProtKB-SubCell"/>
</dbReference>
<protein>
    <recommendedName>
        <fullName evidence="6">Flagellar secretion chaperone FliS</fullName>
    </recommendedName>
</protein>
<comment type="similarity">
    <text evidence="2 6">Belongs to the FliS family.</text>
</comment>
<dbReference type="Proteomes" id="UP000752012">
    <property type="component" value="Unassembled WGS sequence"/>
</dbReference>
<dbReference type="PIRSF" id="PIRSF039090">
    <property type="entry name" value="Flis"/>
    <property type="match status" value="1"/>
</dbReference>
<dbReference type="PANTHER" id="PTHR34773">
    <property type="entry name" value="FLAGELLAR SECRETION CHAPERONE FLIS"/>
    <property type="match status" value="1"/>
</dbReference>
<evidence type="ECO:0000256" key="5">
    <source>
        <dbReference type="ARBA" id="ARBA00023186"/>
    </source>
</evidence>
<evidence type="ECO:0000256" key="6">
    <source>
        <dbReference type="PIRNR" id="PIRNR039090"/>
    </source>
</evidence>
<comment type="caution">
    <text evidence="7">The sequence shown here is derived from an EMBL/GenBank/DDBJ whole genome shotgun (WGS) entry which is preliminary data.</text>
</comment>